<feature type="chain" id="PRO_5045912800" evidence="1">
    <location>
        <begin position="32"/>
        <end position="151"/>
    </location>
</feature>
<sequence>MHFGRRHATLGGIASVIAAPLMATLPAAAQAADEQAVARAVEALTRAMLEPDRAKLEPLCADALSYGHSAGRVENKEEFIATLLAKTAAFRTIKLSAQTIALSGNEAIVRHVLDGETESQGKVTPVHIGVLQVWQRQGSEWRLLARQAFRI</sequence>
<evidence type="ECO:0000256" key="1">
    <source>
        <dbReference type="SAM" id="SignalP"/>
    </source>
</evidence>
<feature type="signal peptide" evidence="1">
    <location>
        <begin position="1"/>
        <end position="31"/>
    </location>
</feature>
<organism evidence="3 4">
    <name type="scientific">Belnapia arida</name>
    <dbReference type="NCBI Taxonomy" id="2804533"/>
    <lineage>
        <taxon>Bacteria</taxon>
        <taxon>Pseudomonadati</taxon>
        <taxon>Pseudomonadota</taxon>
        <taxon>Alphaproteobacteria</taxon>
        <taxon>Acetobacterales</taxon>
        <taxon>Roseomonadaceae</taxon>
        <taxon>Belnapia</taxon>
    </lineage>
</organism>
<dbReference type="InterPro" id="IPR027843">
    <property type="entry name" value="DUF4440"/>
</dbReference>
<feature type="domain" description="DUF4440" evidence="2">
    <location>
        <begin position="38"/>
        <end position="143"/>
    </location>
</feature>
<keyword evidence="4" id="KW-1185">Reference proteome</keyword>
<evidence type="ECO:0000259" key="2">
    <source>
        <dbReference type="Pfam" id="PF14534"/>
    </source>
</evidence>
<accession>A0ABS1TXC6</accession>
<dbReference type="RefSeq" id="WP_202830225.1">
    <property type="nucleotide sequence ID" value="NZ_JAETWB010000001.1"/>
</dbReference>
<reference evidence="3 4" key="1">
    <citation type="submission" date="2021-01" db="EMBL/GenBank/DDBJ databases">
        <title>Belnapia mucosa sp. nov. and Belnapia arida sp. nov., isolated from the Tabernas Desert (Almeria, Spain).</title>
        <authorList>
            <person name="Molina-Menor E."/>
            <person name="Vidal-Verdu A."/>
            <person name="Calonge A."/>
            <person name="Satari L."/>
            <person name="Pereto J."/>
            <person name="Porcar M."/>
        </authorList>
    </citation>
    <scope>NUCLEOTIDE SEQUENCE [LARGE SCALE GENOMIC DNA]</scope>
    <source>
        <strain evidence="3 4">T18</strain>
    </source>
</reference>
<comment type="caution">
    <text evidence="3">The sequence shown here is derived from an EMBL/GenBank/DDBJ whole genome shotgun (WGS) entry which is preliminary data.</text>
</comment>
<dbReference type="EMBL" id="JAETWB010000001">
    <property type="protein sequence ID" value="MBL6077091.1"/>
    <property type="molecule type" value="Genomic_DNA"/>
</dbReference>
<evidence type="ECO:0000313" key="4">
    <source>
        <dbReference type="Proteomes" id="UP000660885"/>
    </source>
</evidence>
<name>A0ABS1TXC6_9PROT</name>
<dbReference type="Proteomes" id="UP000660885">
    <property type="component" value="Unassembled WGS sequence"/>
</dbReference>
<dbReference type="SUPFAM" id="SSF54427">
    <property type="entry name" value="NTF2-like"/>
    <property type="match status" value="1"/>
</dbReference>
<dbReference type="InterPro" id="IPR032710">
    <property type="entry name" value="NTF2-like_dom_sf"/>
</dbReference>
<evidence type="ECO:0000313" key="3">
    <source>
        <dbReference type="EMBL" id="MBL6077091.1"/>
    </source>
</evidence>
<keyword evidence="1" id="KW-0732">Signal</keyword>
<dbReference type="Gene3D" id="3.10.450.50">
    <property type="match status" value="1"/>
</dbReference>
<protein>
    <submittedName>
        <fullName evidence="3">Nuclear transport factor 2 family protein</fullName>
    </submittedName>
</protein>
<dbReference type="Pfam" id="PF14534">
    <property type="entry name" value="DUF4440"/>
    <property type="match status" value="1"/>
</dbReference>
<proteinExistence type="predicted"/>
<gene>
    <name evidence="3" type="ORF">JMJ56_03670</name>
</gene>